<dbReference type="PROSITE" id="PS50212">
    <property type="entry name" value="RASGEF_NTER"/>
    <property type="match status" value="1"/>
</dbReference>
<dbReference type="GO" id="GO:0007265">
    <property type="term" value="P:Ras protein signal transduction"/>
    <property type="evidence" value="ECO:0007669"/>
    <property type="project" value="TreeGrafter"/>
</dbReference>
<feature type="region of interest" description="Disordered" evidence="5">
    <location>
        <begin position="260"/>
        <end position="281"/>
    </location>
</feature>
<organism evidence="9 10">
    <name type="scientific">Mucor circinelloides f. circinelloides (strain 1006PhL)</name>
    <name type="common">Mucormycosis agent</name>
    <name type="synonym">Calyptromyces circinelloides</name>
    <dbReference type="NCBI Taxonomy" id="1220926"/>
    <lineage>
        <taxon>Eukaryota</taxon>
        <taxon>Fungi</taxon>
        <taxon>Fungi incertae sedis</taxon>
        <taxon>Mucoromycota</taxon>
        <taxon>Mucoromycotina</taxon>
        <taxon>Mucoromycetes</taxon>
        <taxon>Mucorales</taxon>
        <taxon>Mucorineae</taxon>
        <taxon>Mucoraceae</taxon>
        <taxon>Mucor</taxon>
    </lineage>
</organism>
<sequence>MTLSLNQHPNASPSPTSLSPPTSPVVSSPSPSTLTSHFVQALHDYLPSSVTSTDDSVCCLFFKKGSIIEVFNRDDSGWWDGQCGDVRGWFPSNYVGRIGELKRSSADFEDDYSSQELELWHQRLNHHVNSTSTVSLEEYSTKVSTIQTRVEMARALLREDRRKSSSITTSKPSTSSSQLQILVQDVSKRVAELVDACNQPASSNIQLIIFQVVSAVRSVLTEANIVNKESALLRMYPELARQRKIVLSALSRLVLKSKELQQDADSEQPLPPPPPPAEDEHDQASYFADQLLNEMEMFEKLLMVIPRQSSVSDSTVDTTRPSSMFHFDTPRSSVSSLGHSSVISTTSLRHISTSTDPRHTFTQSTASLIAKAVPISDKEHILHNILDHQASIDELMASLVMTLERYLVNRHRATEMLETTRKAVEAVRTFLAVVEHVCSNLGDLDYNRRISMIPEDPCLVTLVITKESVYSAITNLVTAVRVLTGPQKQEQHQQDENIIKEDFDHLCLCCEDVVKTTNECAACVRACLQAEQEEQEEHDKIMYTMQEDTKSDTIAAAAAAEVAANNLSVLGRKISSLHAIQHYHQDQHEQADSCEKLGDEGHSEQDIEGLAIESAPKISTNTENNALKSMCNGHDVRTHAMISSRNSPMPAASTSSSSSSINAATTTTTTSSSEAGPASAVDAIVPETIPQRQNKLRPRAASVNNSQFLPLPPLPPKNSIIVKPSVSAAAFPLPPAVNTPQQQQQHDASVKGAQPKDQVLKSRRPRGLSVSSLRPSINKSKSERITNTASSLSTSSSMESLLEPLRLQKLPSWMSISSNAVDKHEHHNANSMDIAPSPQLQLPKKEPEHDFLKQYVFTEDEMMFNADGEVTGATIEALVQKLTLHEKSPDLLFTRAFFYNFRLFTNPADFVQLLKDRFTLKPPTEPAPLPDDQLTLWTNRVLIPIRLRVYNVIKTWLETYFSFEQDASVEQSLVDFASHEMSKAMPGPAKRMLELITRTTRITMQKSYSTSLQSSTISSSTGNIFSNLTLFDDHHHVDSSPSTDKYPQSILGKSLRNTLKKALSQNSLTVVHVQDFDPTELARQLTIMENSLFCRIRPNEMIGQEFKKKVGTSQAIHVKAMIQRSTQITSWVSDTILNETDTKKRAHVLKYWIKVGDACLQLNNYNTLMAIRSALDSTSIARLRKTWEYISLKYKAMWDPIYRATDSQRNFAEYRQRLKTTIAPCLPFLGVYLTDMTFIDDGNADHRMSPGGKQLINFDKYVKITRILNEIDQFQISYKLFEVDEIQKFLKQTLESVEQDDQVFYAKSLKREPKEEDLAGADKQ</sequence>
<dbReference type="OrthoDB" id="28357at2759"/>
<dbReference type="PANTHER" id="PTHR23113">
    <property type="entry name" value="GUANINE NUCLEOTIDE EXCHANGE FACTOR"/>
    <property type="match status" value="1"/>
</dbReference>
<dbReference type="VEuPathDB" id="FungiDB:HMPREF1544_07442"/>
<evidence type="ECO:0000256" key="3">
    <source>
        <dbReference type="PROSITE-ProRule" id="PRU00168"/>
    </source>
</evidence>
<evidence type="ECO:0000259" key="8">
    <source>
        <dbReference type="PROSITE" id="PS50212"/>
    </source>
</evidence>
<name>S2JST2_MUCC1</name>
<dbReference type="eggNOG" id="KOG2070">
    <property type="taxonomic scope" value="Eukaryota"/>
</dbReference>
<dbReference type="InterPro" id="IPR023578">
    <property type="entry name" value="Ras_GEF_dom_sf"/>
</dbReference>
<evidence type="ECO:0000259" key="7">
    <source>
        <dbReference type="PROSITE" id="PS50009"/>
    </source>
</evidence>
<dbReference type="EMBL" id="KE124004">
    <property type="protein sequence ID" value="EPB85773.1"/>
    <property type="molecule type" value="Genomic_DNA"/>
</dbReference>
<feature type="domain" description="Ras-GEF" evidence="7">
    <location>
        <begin position="1077"/>
        <end position="1314"/>
    </location>
</feature>
<evidence type="ECO:0000256" key="1">
    <source>
        <dbReference type="ARBA" id="ARBA00022443"/>
    </source>
</evidence>
<dbReference type="GO" id="GO:0005085">
    <property type="term" value="F:guanyl-nucleotide exchange factor activity"/>
    <property type="evidence" value="ECO:0007669"/>
    <property type="project" value="UniProtKB-KW"/>
</dbReference>
<feature type="region of interest" description="Disordered" evidence="5">
    <location>
        <begin position="1"/>
        <end position="30"/>
    </location>
</feature>
<dbReference type="Pfam" id="PF00018">
    <property type="entry name" value="SH3_1"/>
    <property type="match status" value="1"/>
</dbReference>
<feature type="domain" description="SH3" evidence="6">
    <location>
        <begin position="34"/>
        <end position="100"/>
    </location>
</feature>
<feature type="domain" description="N-terminal Ras-GEF" evidence="8">
    <location>
        <begin position="866"/>
        <end position="1000"/>
    </location>
</feature>
<feature type="compositionally biased region" description="Polar residues" evidence="5">
    <location>
        <begin position="738"/>
        <end position="747"/>
    </location>
</feature>
<dbReference type="SMART" id="SM00229">
    <property type="entry name" value="RasGEFN"/>
    <property type="match status" value="1"/>
</dbReference>
<dbReference type="eggNOG" id="KOG3417">
    <property type="taxonomic scope" value="Eukaryota"/>
</dbReference>
<feature type="compositionally biased region" description="Polar residues" evidence="5">
    <location>
        <begin position="1"/>
        <end position="11"/>
    </location>
</feature>
<gene>
    <name evidence="9" type="ORF">HMPREF1544_07442</name>
</gene>
<dbReference type="InterPro" id="IPR036028">
    <property type="entry name" value="SH3-like_dom_sf"/>
</dbReference>
<dbReference type="Gene3D" id="1.20.870.10">
    <property type="entry name" value="Son of sevenless (SoS) protein Chain: S domain 1"/>
    <property type="match status" value="1"/>
</dbReference>
<dbReference type="Proteomes" id="UP000014254">
    <property type="component" value="Unassembled WGS sequence"/>
</dbReference>
<feature type="region of interest" description="Disordered" evidence="5">
    <location>
        <begin position="733"/>
        <end position="797"/>
    </location>
</feature>
<dbReference type="InterPro" id="IPR036964">
    <property type="entry name" value="RASGEF_cat_dom_sf"/>
</dbReference>
<dbReference type="Gene3D" id="2.30.30.40">
    <property type="entry name" value="SH3 Domains"/>
    <property type="match status" value="1"/>
</dbReference>
<evidence type="ECO:0000256" key="5">
    <source>
        <dbReference type="SAM" id="MobiDB-lite"/>
    </source>
</evidence>
<dbReference type="PANTHER" id="PTHR23113:SF354">
    <property type="entry name" value="BUD SITE SELECTION PROTEIN 5"/>
    <property type="match status" value="1"/>
</dbReference>
<dbReference type="SMART" id="SM00147">
    <property type="entry name" value="RasGEF"/>
    <property type="match status" value="1"/>
</dbReference>
<dbReference type="CDD" id="cd00155">
    <property type="entry name" value="RasGEF"/>
    <property type="match status" value="1"/>
</dbReference>
<dbReference type="PROSITE" id="PS50009">
    <property type="entry name" value="RASGEF_CAT"/>
    <property type="match status" value="1"/>
</dbReference>
<proteinExistence type="predicted"/>
<dbReference type="SMART" id="SM00326">
    <property type="entry name" value="SH3"/>
    <property type="match status" value="1"/>
</dbReference>
<evidence type="ECO:0000256" key="4">
    <source>
        <dbReference type="PROSITE-ProRule" id="PRU00192"/>
    </source>
</evidence>
<feature type="compositionally biased region" description="Polar residues" evidence="5">
    <location>
        <begin position="769"/>
        <end position="789"/>
    </location>
</feature>
<dbReference type="InterPro" id="IPR001452">
    <property type="entry name" value="SH3_domain"/>
</dbReference>
<feature type="compositionally biased region" description="Low complexity" evidence="5">
    <location>
        <begin position="651"/>
        <end position="680"/>
    </location>
</feature>
<protein>
    <recommendedName>
        <fullName evidence="11">Ras GEF</fullName>
    </recommendedName>
</protein>
<dbReference type="SUPFAM" id="SSF50044">
    <property type="entry name" value="SH3-domain"/>
    <property type="match status" value="1"/>
</dbReference>
<dbReference type="Pfam" id="PF00617">
    <property type="entry name" value="RasGEF"/>
    <property type="match status" value="1"/>
</dbReference>
<reference evidence="10" key="1">
    <citation type="submission" date="2013-05" db="EMBL/GenBank/DDBJ databases">
        <title>The Genome sequence of Mucor circinelloides f. circinelloides 1006PhL.</title>
        <authorList>
            <consortium name="The Broad Institute Genomics Platform"/>
            <person name="Cuomo C."/>
            <person name="Earl A."/>
            <person name="Findley K."/>
            <person name="Lee S.C."/>
            <person name="Walker B."/>
            <person name="Young S."/>
            <person name="Zeng Q."/>
            <person name="Gargeya S."/>
            <person name="Fitzgerald M."/>
            <person name="Haas B."/>
            <person name="Abouelleil A."/>
            <person name="Allen A.W."/>
            <person name="Alvarado L."/>
            <person name="Arachchi H.M."/>
            <person name="Berlin A.M."/>
            <person name="Chapman S.B."/>
            <person name="Gainer-Dewar J."/>
            <person name="Goldberg J."/>
            <person name="Griggs A."/>
            <person name="Gujja S."/>
            <person name="Hansen M."/>
            <person name="Howarth C."/>
            <person name="Imamovic A."/>
            <person name="Ireland A."/>
            <person name="Larimer J."/>
            <person name="McCowan C."/>
            <person name="Murphy C."/>
            <person name="Pearson M."/>
            <person name="Poon T.W."/>
            <person name="Priest M."/>
            <person name="Roberts A."/>
            <person name="Saif S."/>
            <person name="Shea T."/>
            <person name="Sisk P."/>
            <person name="Sykes S."/>
            <person name="Wortman J."/>
            <person name="Nusbaum C."/>
            <person name="Birren B."/>
        </authorList>
    </citation>
    <scope>NUCLEOTIDE SEQUENCE [LARGE SCALE GENOMIC DNA]</scope>
    <source>
        <strain evidence="10">1006PhL</strain>
    </source>
</reference>
<dbReference type="InterPro" id="IPR001895">
    <property type="entry name" value="RASGEF_cat_dom"/>
</dbReference>
<feature type="compositionally biased region" description="Low complexity" evidence="5">
    <location>
        <begin position="13"/>
        <end position="30"/>
    </location>
</feature>
<keyword evidence="1 4" id="KW-0728">SH3 domain</keyword>
<dbReference type="STRING" id="1220926.S2JST2"/>
<feature type="region of interest" description="Disordered" evidence="5">
    <location>
        <begin position="645"/>
        <end position="699"/>
    </location>
</feature>
<evidence type="ECO:0008006" key="11">
    <source>
        <dbReference type="Google" id="ProtNLM"/>
    </source>
</evidence>
<dbReference type="OMA" id="ASHEMSK"/>
<dbReference type="InterPro" id="IPR008937">
    <property type="entry name" value="Ras-like_GEF"/>
</dbReference>
<dbReference type="Gene3D" id="1.10.840.10">
    <property type="entry name" value="Ras guanine-nucleotide exchange factors catalytic domain"/>
    <property type="match status" value="1"/>
</dbReference>
<dbReference type="InterPro" id="IPR000651">
    <property type="entry name" value="Ras-like_Gua-exchang_fac_N"/>
</dbReference>
<dbReference type="SUPFAM" id="SSF48366">
    <property type="entry name" value="Ras GEF"/>
    <property type="match status" value="1"/>
</dbReference>
<feature type="region of interest" description="Disordered" evidence="5">
    <location>
        <begin position="586"/>
        <end position="605"/>
    </location>
</feature>
<evidence type="ECO:0000313" key="9">
    <source>
        <dbReference type="EMBL" id="EPB85773.1"/>
    </source>
</evidence>
<evidence type="ECO:0000313" key="10">
    <source>
        <dbReference type="Proteomes" id="UP000014254"/>
    </source>
</evidence>
<dbReference type="PROSITE" id="PS50002">
    <property type="entry name" value="SH3"/>
    <property type="match status" value="1"/>
</dbReference>
<dbReference type="GO" id="GO:0005886">
    <property type="term" value="C:plasma membrane"/>
    <property type="evidence" value="ECO:0007669"/>
    <property type="project" value="TreeGrafter"/>
</dbReference>
<evidence type="ECO:0000259" key="6">
    <source>
        <dbReference type="PROSITE" id="PS50002"/>
    </source>
</evidence>
<keyword evidence="2 3" id="KW-0344">Guanine-nucleotide releasing factor</keyword>
<dbReference type="CDD" id="cd06224">
    <property type="entry name" value="REM"/>
    <property type="match status" value="1"/>
</dbReference>
<evidence type="ECO:0000256" key="2">
    <source>
        <dbReference type="ARBA" id="ARBA00022658"/>
    </source>
</evidence>
<dbReference type="InParanoid" id="S2JST2"/>
<accession>S2JST2</accession>
<dbReference type="Pfam" id="PF00618">
    <property type="entry name" value="RasGEF_N"/>
    <property type="match status" value="1"/>
</dbReference>
<keyword evidence="10" id="KW-1185">Reference proteome</keyword>